<dbReference type="InterPro" id="IPR004839">
    <property type="entry name" value="Aminotransferase_I/II_large"/>
</dbReference>
<dbReference type="AlphaFoldDB" id="A0A931F6J7"/>
<protein>
    <recommendedName>
        <fullName evidence="8">Histidinol-phosphate aminotransferase</fullName>
        <ecNumber evidence="8">2.6.1.9</ecNumber>
    </recommendedName>
    <alternativeName>
        <fullName evidence="8">Imidazole acetol-phosphate transaminase</fullName>
    </alternativeName>
</protein>
<organism evidence="10 11">
    <name type="scientific">Halonatronomonas betaini</name>
    <dbReference type="NCBI Taxonomy" id="2778430"/>
    <lineage>
        <taxon>Bacteria</taxon>
        <taxon>Bacillati</taxon>
        <taxon>Bacillota</taxon>
        <taxon>Clostridia</taxon>
        <taxon>Halanaerobiales</taxon>
        <taxon>Halarsenatibacteraceae</taxon>
        <taxon>Halonatronomonas</taxon>
    </lineage>
</organism>
<comment type="subunit">
    <text evidence="3 8">Homodimer.</text>
</comment>
<evidence type="ECO:0000256" key="2">
    <source>
        <dbReference type="ARBA" id="ARBA00005011"/>
    </source>
</evidence>
<dbReference type="Gene3D" id="3.90.1150.10">
    <property type="entry name" value="Aspartate Aminotransferase, domain 1"/>
    <property type="match status" value="1"/>
</dbReference>
<dbReference type="RefSeq" id="WP_270453934.1">
    <property type="nucleotide sequence ID" value="NZ_JADPIE010000004.1"/>
</dbReference>
<evidence type="ECO:0000256" key="5">
    <source>
        <dbReference type="ARBA" id="ARBA00022679"/>
    </source>
</evidence>
<accession>A0A931F6J7</accession>
<dbReference type="EC" id="2.6.1.9" evidence="8"/>
<evidence type="ECO:0000256" key="1">
    <source>
        <dbReference type="ARBA" id="ARBA00001933"/>
    </source>
</evidence>
<keyword evidence="8" id="KW-0368">Histidine biosynthesis</keyword>
<proteinExistence type="inferred from homology"/>
<dbReference type="HAMAP" id="MF_01023">
    <property type="entry name" value="HisC_aminotrans_2"/>
    <property type="match status" value="1"/>
</dbReference>
<evidence type="ECO:0000313" key="11">
    <source>
        <dbReference type="Proteomes" id="UP000621436"/>
    </source>
</evidence>
<keyword evidence="11" id="KW-1185">Reference proteome</keyword>
<dbReference type="GO" id="GO:0004400">
    <property type="term" value="F:histidinol-phosphate transaminase activity"/>
    <property type="evidence" value="ECO:0007669"/>
    <property type="project" value="UniProtKB-UniRule"/>
</dbReference>
<dbReference type="SUPFAM" id="SSF53383">
    <property type="entry name" value="PLP-dependent transferases"/>
    <property type="match status" value="1"/>
</dbReference>
<evidence type="ECO:0000256" key="8">
    <source>
        <dbReference type="HAMAP-Rule" id="MF_01023"/>
    </source>
</evidence>
<comment type="similarity">
    <text evidence="8">Belongs to the class-II pyridoxal-phosphate-dependent aminotransferase family. Histidinol-phosphate aminotransferase subfamily.</text>
</comment>
<dbReference type="GO" id="GO:0000105">
    <property type="term" value="P:L-histidine biosynthetic process"/>
    <property type="evidence" value="ECO:0007669"/>
    <property type="project" value="UniProtKB-UniRule"/>
</dbReference>
<evidence type="ECO:0000313" key="10">
    <source>
        <dbReference type="EMBL" id="MBF8437005.1"/>
    </source>
</evidence>
<dbReference type="NCBIfam" id="TIGR01141">
    <property type="entry name" value="hisC"/>
    <property type="match status" value="1"/>
</dbReference>
<dbReference type="Proteomes" id="UP000621436">
    <property type="component" value="Unassembled WGS sequence"/>
</dbReference>
<sequence>MSLVKRLEKNMSQVSGYEAGQDKAEIKKKYNIEEPIKLASNENPYGPSPEVKDVIADETARVAEYPASKATELREALADFYDLSTEMVFTGNGTDEIIGLLVELFNGEEDEIIYPDPSFAKYKLYIQSKNANGVAVTLDDDLRLDLDRMAEEINKKTGMIFLCDPNNPTGTMQQKSKIREFINAVPDDILVVLDQAYHEYMTSGEYYQGLDELAERPNLLILRTFSKAYGLAGLRVGYGLGSAEIIHYLDQIRDTFNCNRIAQRAAIAALRDQQHIQMSRAKNQQEREYLYQELDQAGIDYIKSEANFLLIAAPGDSREAAARLESKGIIVKPGAPLGVPGMLRVTVGSRTENEILIEKLQELHN</sequence>
<evidence type="ECO:0000256" key="3">
    <source>
        <dbReference type="ARBA" id="ARBA00011738"/>
    </source>
</evidence>
<keyword evidence="5 8" id="KW-0808">Transferase</keyword>
<dbReference type="CDD" id="cd00609">
    <property type="entry name" value="AAT_like"/>
    <property type="match status" value="1"/>
</dbReference>
<comment type="caution">
    <text evidence="10">The sequence shown here is derived from an EMBL/GenBank/DDBJ whole genome shotgun (WGS) entry which is preliminary data.</text>
</comment>
<feature type="modified residue" description="N6-(pyridoxal phosphate)lysine" evidence="8">
    <location>
        <position position="227"/>
    </location>
</feature>
<dbReference type="InterPro" id="IPR015422">
    <property type="entry name" value="PyrdxlP-dep_Trfase_small"/>
</dbReference>
<feature type="domain" description="Aminotransferase class I/classII large" evidence="9">
    <location>
        <begin position="35"/>
        <end position="360"/>
    </location>
</feature>
<keyword evidence="6 8" id="KW-0663">Pyridoxal phosphate</keyword>
<gene>
    <name evidence="8" type="primary">hisC</name>
    <name evidence="10" type="ORF">I0Q91_07950</name>
</gene>
<keyword evidence="4 8" id="KW-0032">Aminotransferase</keyword>
<comment type="catalytic activity">
    <reaction evidence="7 8">
        <text>L-histidinol phosphate + 2-oxoglutarate = 3-(imidazol-4-yl)-2-oxopropyl phosphate + L-glutamate</text>
        <dbReference type="Rhea" id="RHEA:23744"/>
        <dbReference type="ChEBI" id="CHEBI:16810"/>
        <dbReference type="ChEBI" id="CHEBI:29985"/>
        <dbReference type="ChEBI" id="CHEBI:57766"/>
        <dbReference type="ChEBI" id="CHEBI:57980"/>
        <dbReference type="EC" id="2.6.1.9"/>
    </reaction>
</comment>
<dbReference type="Pfam" id="PF00155">
    <property type="entry name" value="Aminotran_1_2"/>
    <property type="match status" value="1"/>
</dbReference>
<keyword evidence="8" id="KW-0028">Amino-acid biosynthesis</keyword>
<evidence type="ECO:0000256" key="4">
    <source>
        <dbReference type="ARBA" id="ARBA00022576"/>
    </source>
</evidence>
<evidence type="ECO:0000259" key="9">
    <source>
        <dbReference type="Pfam" id="PF00155"/>
    </source>
</evidence>
<dbReference type="InterPro" id="IPR015421">
    <property type="entry name" value="PyrdxlP-dep_Trfase_major"/>
</dbReference>
<reference evidence="10" key="1">
    <citation type="submission" date="2020-11" db="EMBL/GenBank/DDBJ databases">
        <title>Halonatronomonas betainensis gen. nov., sp. nov. a novel haloalkaliphilic representative of the family Halanaerobiacae capable of betaine degradation.</title>
        <authorList>
            <person name="Boltyanskaya Y."/>
            <person name="Kevbrin V."/>
            <person name="Detkova E."/>
            <person name="Grouzdev D.S."/>
            <person name="Koziaeva V."/>
            <person name="Zhilina T."/>
        </authorList>
    </citation>
    <scope>NUCLEOTIDE SEQUENCE</scope>
    <source>
        <strain evidence="10">Z-7014</strain>
    </source>
</reference>
<dbReference type="Gene3D" id="3.40.640.10">
    <property type="entry name" value="Type I PLP-dependent aspartate aminotransferase-like (Major domain)"/>
    <property type="match status" value="1"/>
</dbReference>
<comment type="cofactor">
    <cofactor evidence="1 8">
        <name>pyridoxal 5'-phosphate</name>
        <dbReference type="ChEBI" id="CHEBI:597326"/>
    </cofactor>
</comment>
<dbReference type="InterPro" id="IPR005861">
    <property type="entry name" value="HisP_aminotrans"/>
</dbReference>
<dbReference type="PROSITE" id="PS00599">
    <property type="entry name" value="AA_TRANSFER_CLASS_2"/>
    <property type="match status" value="1"/>
</dbReference>
<comment type="pathway">
    <text evidence="2 8">Amino-acid biosynthesis; L-histidine biosynthesis; L-histidine from 5-phospho-alpha-D-ribose 1-diphosphate: step 7/9.</text>
</comment>
<evidence type="ECO:0000256" key="6">
    <source>
        <dbReference type="ARBA" id="ARBA00022898"/>
    </source>
</evidence>
<dbReference type="InterPro" id="IPR050106">
    <property type="entry name" value="HistidinolP_aminotransfase"/>
</dbReference>
<dbReference type="EMBL" id="JADPIE010000004">
    <property type="protein sequence ID" value="MBF8437005.1"/>
    <property type="molecule type" value="Genomic_DNA"/>
</dbReference>
<name>A0A931F6J7_9FIRM</name>
<dbReference type="InterPro" id="IPR015424">
    <property type="entry name" value="PyrdxlP-dep_Trfase"/>
</dbReference>
<dbReference type="PANTHER" id="PTHR43643:SF3">
    <property type="entry name" value="HISTIDINOL-PHOSPHATE AMINOTRANSFERASE"/>
    <property type="match status" value="1"/>
</dbReference>
<evidence type="ECO:0000256" key="7">
    <source>
        <dbReference type="ARBA" id="ARBA00047481"/>
    </source>
</evidence>
<dbReference type="PANTHER" id="PTHR43643">
    <property type="entry name" value="HISTIDINOL-PHOSPHATE AMINOTRANSFERASE 2"/>
    <property type="match status" value="1"/>
</dbReference>
<dbReference type="InterPro" id="IPR001917">
    <property type="entry name" value="Aminotrans_II_pyridoxalP_BS"/>
</dbReference>
<dbReference type="GO" id="GO:0030170">
    <property type="term" value="F:pyridoxal phosphate binding"/>
    <property type="evidence" value="ECO:0007669"/>
    <property type="project" value="InterPro"/>
</dbReference>